<dbReference type="InterPro" id="IPR038548">
    <property type="entry name" value="SporV_AA_N_sf"/>
</dbReference>
<gene>
    <name evidence="3" type="ORF">DFR59_109121</name>
</gene>
<dbReference type="Proteomes" id="UP000255326">
    <property type="component" value="Unassembled WGS sequence"/>
</dbReference>
<evidence type="ECO:0000259" key="2">
    <source>
        <dbReference type="Pfam" id="PF12164"/>
    </source>
</evidence>
<keyword evidence="1" id="KW-0812">Transmembrane</keyword>
<organism evidence="3 4">
    <name type="scientific">Falsibacillus pallidus</name>
    <dbReference type="NCBI Taxonomy" id="493781"/>
    <lineage>
        <taxon>Bacteria</taxon>
        <taxon>Bacillati</taxon>
        <taxon>Bacillota</taxon>
        <taxon>Bacilli</taxon>
        <taxon>Bacillales</taxon>
        <taxon>Bacillaceae</taxon>
        <taxon>Falsibacillus</taxon>
    </lineage>
</organism>
<evidence type="ECO:0000256" key="1">
    <source>
        <dbReference type="SAM" id="Phobius"/>
    </source>
</evidence>
<protein>
    <submittedName>
        <fullName evidence="3">Stage V sporulation protein AA</fullName>
    </submittedName>
</protein>
<proteinExistence type="predicted"/>
<feature type="transmembrane region" description="Helical" evidence="1">
    <location>
        <begin position="177"/>
        <end position="195"/>
    </location>
</feature>
<evidence type="ECO:0000313" key="3">
    <source>
        <dbReference type="EMBL" id="RDI41275.1"/>
    </source>
</evidence>
<keyword evidence="1" id="KW-1133">Transmembrane helix</keyword>
<evidence type="ECO:0000313" key="4">
    <source>
        <dbReference type="Proteomes" id="UP000255326"/>
    </source>
</evidence>
<name>A0A370GBU2_9BACI</name>
<reference evidence="3 4" key="1">
    <citation type="submission" date="2018-07" db="EMBL/GenBank/DDBJ databases">
        <title>Genomic Encyclopedia of Type Strains, Phase IV (KMG-IV): sequencing the most valuable type-strain genomes for metagenomic binning, comparative biology and taxonomic classification.</title>
        <authorList>
            <person name="Goeker M."/>
        </authorList>
    </citation>
    <scope>NUCLEOTIDE SEQUENCE [LARGE SCALE GENOMIC DNA]</scope>
    <source>
        <strain evidence="3 4">DSM 25281</strain>
    </source>
</reference>
<keyword evidence="1" id="KW-0472">Membrane</keyword>
<dbReference type="EMBL" id="QQAY01000009">
    <property type="protein sequence ID" value="RDI41275.1"/>
    <property type="molecule type" value="Genomic_DNA"/>
</dbReference>
<feature type="transmembrane region" description="Helical" evidence="1">
    <location>
        <begin position="128"/>
        <end position="147"/>
    </location>
</feature>
<keyword evidence="4" id="KW-1185">Reference proteome</keyword>
<dbReference type="Gene3D" id="2.60.480.10">
    <property type="entry name" value="eubacterium ventriosum atcc domain"/>
    <property type="match status" value="1"/>
</dbReference>
<sequence>MLFLFIGFHEVFDLTHTNVYKEIHVQEVKKMESSIYLKLRHRIQVHPESPVILKRMAQVIAPEALLEEINSMVVYQVTEEDQNIIIIDVMKVLHHLSIRFPECDIQTIGPSQTIVEVIYKKKRMSIPMFILVWLLLFIGAGLAIMNFHEDVSMREVHQNLYKIITGHKNEKPLIFQIPYSLGLGVGMILFFNHVFRKRINEEPSPLEVEMFNYQSDLDQYVIMNENKESMKHIDDD</sequence>
<comment type="caution">
    <text evidence="3">The sequence shown here is derived from an EMBL/GenBank/DDBJ whole genome shotgun (WGS) entry which is preliminary data.</text>
</comment>
<accession>A0A370GBU2</accession>
<dbReference type="InterPro" id="IPR021997">
    <property type="entry name" value="SporV_AA"/>
</dbReference>
<feature type="domain" description="Stage V sporulation protein AA" evidence="2">
    <location>
        <begin position="33"/>
        <end position="121"/>
    </location>
</feature>
<dbReference type="AlphaFoldDB" id="A0A370GBU2"/>
<dbReference type="Pfam" id="PF12164">
    <property type="entry name" value="SporV_AA"/>
    <property type="match status" value="1"/>
</dbReference>